<dbReference type="Proteomes" id="UP000318590">
    <property type="component" value="Unassembled WGS sequence"/>
</dbReference>
<sequence length="140" mass="14874">MASQNFKLSVKSGETDGKTFWDQCGVVFVNTDAGGNITSIQVKHSMFPNVEMVAFPPRERDDRGRAYRGACGPPTLFADQAGPGLKPVPLPSMPVANVGTGTPPREAARAAPPPVPRRWAAAVFARCADKLLRQSATPVA</sequence>
<evidence type="ECO:0000313" key="3">
    <source>
        <dbReference type="Proteomes" id="UP000318590"/>
    </source>
</evidence>
<dbReference type="RefSeq" id="WP_142835620.1">
    <property type="nucleotide sequence ID" value="NZ_VFSV01000034.1"/>
</dbReference>
<accession>A0A547PNS9</accession>
<protein>
    <submittedName>
        <fullName evidence="2">Uncharacterized protein</fullName>
    </submittedName>
</protein>
<dbReference type="EMBL" id="VFSV01000034">
    <property type="protein sequence ID" value="TRD15769.1"/>
    <property type="molecule type" value="Genomic_DNA"/>
</dbReference>
<evidence type="ECO:0000313" key="2">
    <source>
        <dbReference type="EMBL" id="TRD15769.1"/>
    </source>
</evidence>
<gene>
    <name evidence="2" type="ORF">FEV53_15015</name>
</gene>
<organism evidence="2 3">
    <name type="scientific">Palleronia caenipelagi</name>
    <dbReference type="NCBI Taxonomy" id="2489174"/>
    <lineage>
        <taxon>Bacteria</taxon>
        <taxon>Pseudomonadati</taxon>
        <taxon>Pseudomonadota</taxon>
        <taxon>Alphaproteobacteria</taxon>
        <taxon>Rhodobacterales</taxon>
        <taxon>Roseobacteraceae</taxon>
        <taxon>Palleronia</taxon>
    </lineage>
</organism>
<evidence type="ECO:0000256" key="1">
    <source>
        <dbReference type="SAM" id="MobiDB-lite"/>
    </source>
</evidence>
<comment type="caution">
    <text evidence="2">The sequence shown here is derived from an EMBL/GenBank/DDBJ whole genome shotgun (WGS) entry which is preliminary data.</text>
</comment>
<dbReference type="AlphaFoldDB" id="A0A547PNS9"/>
<feature type="region of interest" description="Disordered" evidence="1">
    <location>
        <begin position="78"/>
        <end position="114"/>
    </location>
</feature>
<reference evidence="2 3" key="1">
    <citation type="submission" date="2019-06" db="EMBL/GenBank/DDBJ databases">
        <title>Paenimaribius caenipelagi gen. nov., sp. nov., isolated from a tidal flat.</title>
        <authorList>
            <person name="Yoon J.-H."/>
        </authorList>
    </citation>
    <scope>NUCLEOTIDE SEQUENCE [LARGE SCALE GENOMIC DNA]</scope>
    <source>
        <strain evidence="2 3">JBTF-M29</strain>
    </source>
</reference>
<proteinExistence type="predicted"/>
<keyword evidence="3" id="KW-1185">Reference proteome</keyword>
<dbReference type="OrthoDB" id="7775137at2"/>
<name>A0A547PNS9_9RHOB</name>